<evidence type="ECO:0000256" key="1">
    <source>
        <dbReference type="ARBA" id="ARBA00004651"/>
    </source>
</evidence>
<feature type="transmembrane region" description="Helical" evidence="8">
    <location>
        <begin position="346"/>
        <end position="365"/>
    </location>
</feature>
<dbReference type="OrthoDB" id="5242066at2"/>
<dbReference type="SMART" id="SM00746">
    <property type="entry name" value="TRASH"/>
    <property type="match status" value="2"/>
</dbReference>
<dbReference type="InterPro" id="IPR011017">
    <property type="entry name" value="TRASH_dom"/>
</dbReference>
<keyword evidence="11" id="KW-1185">Reference proteome</keyword>
<protein>
    <recommendedName>
        <fullName evidence="9">TRASH domain-containing protein</fullName>
    </recommendedName>
</protein>
<comment type="similarity">
    <text evidence="2">Belongs to the UPF0718 family.</text>
</comment>
<dbReference type="Pfam" id="PF03773">
    <property type="entry name" value="ArsP_1"/>
    <property type="match status" value="1"/>
</dbReference>
<evidence type="ECO:0000256" key="7">
    <source>
        <dbReference type="SAM" id="MobiDB-lite"/>
    </source>
</evidence>
<feature type="transmembrane region" description="Helical" evidence="8">
    <location>
        <begin position="21"/>
        <end position="39"/>
    </location>
</feature>
<evidence type="ECO:0000256" key="5">
    <source>
        <dbReference type="ARBA" id="ARBA00022989"/>
    </source>
</evidence>
<dbReference type="GO" id="GO:0016491">
    <property type="term" value="F:oxidoreductase activity"/>
    <property type="evidence" value="ECO:0007669"/>
    <property type="project" value="InterPro"/>
</dbReference>
<dbReference type="PANTHER" id="PTHR42775">
    <property type="entry name" value="PERMEASE RV2963-RELATED"/>
    <property type="match status" value="1"/>
</dbReference>
<feature type="transmembrane region" description="Helical" evidence="8">
    <location>
        <begin position="60"/>
        <end position="81"/>
    </location>
</feature>
<dbReference type="PANTHER" id="PTHR42775:SF1">
    <property type="entry name" value="PERMEASE RV2963-RELATED"/>
    <property type="match status" value="1"/>
</dbReference>
<feature type="domain" description="TRASH" evidence="9">
    <location>
        <begin position="449"/>
        <end position="487"/>
    </location>
</feature>
<feature type="transmembrane region" description="Helical" evidence="8">
    <location>
        <begin position="241"/>
        <end position="266"/>
    </location>
</feature>
<feature type="transmembrane region" description="Helical" evidence="8">
    <location>
        <begin position="205"/>
        <end position="229"/>
    </location>
</feature>
<reference evidence="10 11" key="1">
    <citation type="submission" date="2020-07" db="EMBL/GenBank/DDBJ databases">
        <title>Sequencing the genomes of 1000 actinobacteria strains.</title>
        <authorList>
            <person name="Klenk H.-P."/>
        </authorList>
    </citation>
    <scope>NUCLEOTIDE SEQUENCE [LARGE SCALE GENOMIC DNA]</scope>
    <source>
        <strain evidence="10 11">DSM 19970</strain>
    </source>
</reference>
<keyword evidence="4 8" id="KW-0812">Transmembrane</keyword>
<evidence type="ECO:0000313" key="10">
    <source>
        <dbReference type="EMBL" id="NYI40342.1"/>
    </source>
</evidence>
<dbReference type="GO" id="GO:0005886">
    <property type="term" value="C:plasma membrane"/>
    <property type="evidence" value="ECO:0007669"/>
    <property type="project" value="UniProtKB-SubCell"/>
</dbReference>
<accession>A0A7Y9Z7M9</accession>
<evidence type="ECO:0000256" key="6">
    <source>
        <dbReference type="ARBA" id="ARBA00023136"/>
    </source>
</evidence>
<dbReference type="SUPFAM" id="SSF47240">
    <property type="entry name" value="Ferritin-like"/>
    <property type="match status" value="2"/>
</dbReference>
<keyword evidence="3" id="KW-1003">Cell membrane</keyword>
<evidence type="ECO:0000256" key="4">
    <source>
        <dbReference type="ARBA" id="ARBA00022692"/>
    </source>
</evidence>
<keyword evidence="5 8" id="KW-1133">Transmembrane helix</keyword>
<sequence>MGILGTIGSSLAEGFWMFYDTLWALVLGFALSGAIQAFVSKREMQRVLGDHRPKTIVRSSFFGMVSSSCSYAASALAKSLFVRGADFTSSMVFMFASTNLVIELGAVLWLLIGWQFAVAEFIGGSIMIALLAFILPRVIDVAEIDAARERLRARKTGRDGHEGHADAEEDAHTSTPWRQRIRSRAGWSDASGYTISDVTMLRKELVIGFVVAGFASVAVPTSVWRALFLTGHGIWSALENVIVGPVLAFISFVCSVGNVPLAAALWKGGISFGGVIAFVFADLLALPLVLIYRKFYGTRLAIRLSLVFWATMSLAGLITEGIFTLLGQIPGTLVGDIATVHFGLNYTTILDTLAVAIFGLLYYMYKNAAKFGGGGGYAKDVVCGMQVRTSDAPAHTIYQDQDYYFCSDNCHDKFVADPAKYTTGQPALDVTDASPENVTDDDAAATVTDPVCGMSIDPRTAAGHATHMGVDYSFCSEGCRTAFVANPALYLTSTDAE</sequence>
<feature type="domain" description="TRASH" evidence="9">
    <location>
        <begin position="380"/>
        <end position="418"/>
    </location>
</feature>
<dbReference type="Proteomes" id="UP000547973">
    <property type="component" value="Unassembled WGS sequence"/>
</dbReference>
<feature type="transmembrane region" description="Helical" evidence="8">
    <location>
        <begin position="87"/>
        <end position="111"/>
    </location>
</feature>
<name>A0A7Y9Z7M9_9MICO</name>
<comment type="caution">
    <text evidence="10">The sequence shown here is derived from an EMBL/GenBank/DDBJ whole genome shotgun (WGS) entry which is preliminary data.</text>
</comment>
<dbReference type="InterPro" id="IPR005524">
    <property type="entry name" value="DUF318"/>
</dbReference>
<evidence type="ECO:0000313" key="11">
    <source>
        <dbReference type="Proteomes" id="UP000547973"/>
    </source>
</evidence>
<evidence type="ECO:0000256" key="8">
    <source>
        <dbReference type="SAM" id="Phobius"/>
    </source>
</evidence>
<dbReference type="InterPro" id="IPR012348">
    <property type="entry name" value="RNR-like"/>
</dbReference>
<evidence type="ECO:0000256" key="3">
    <source>
        <dbReference type="ARBA" id="ARBA00022475"/>
    </source>
</evidence>
<dbReference type="EMBL" id="JACBZO010000001">
    <property type="protein sequence ID" value="NYI40342.1"/>
    <property type="molecule type" value="Genomic_DNA"/>
</dbReference>
<gene>
    <name evidence="10" type="ORF">BKA03_000461</name>
</gene>
<dbReference type="Pfam" id="PF04945">
    <property type="entry name" value="YHS"/>
    <property type="match status" value="2"/>
</dbReference>
<evidence type="ECO:0000256" key="2">
    <source>
        <dbReference type="ARBA" id="ARBA00006386"/>
    </source>
</evidence>
<dbReference type="InterPro" id="IPR053166">
    <property type="entry name" value="UPF0718_permease"/>
</dbReference>
<keyword evidence="6 8" id="KW-0472">Membrane</keyword>
<comment type="subcellular location">
    <subcellularLocation>
        <location evidence="1">Cell membrane</location>
        <topology evidence="1">Multi-pass membrane protein</topology>
    </subcellularLocation>
</comment>
<organism evidence="10 11">
    <name type="scientific">Demequina lutea</name>
    <dbReference type="NCBI Taxonomy" id="431489"/>
    <lineage>
        <taxon>Bacteria</taxon>
        <taxon>Bacillati</taxon>
        <taxon>Actinomycetota</taxon>
        <taxon>Actinomycetes</taxon>
        <taxon>Micrococcales</taxon>
        <taxon>Demequinaceae</taxon>
        <taxon>Demequina</taxon>
    </lineage>
</organism>
<dbReference type="Gene3D" id="1.10.620.20">
    <property type="entry name" value="Ribonucleotide Reductase, subunit A"/>
    <property type="match status" value="1"/>
</dbReference>
<feature type="compositionally biased region" description="Basic and acidic residues" evidence="7">
    <location>
        <begin position="155"/>
        <end position="172"/>
    </location>
</feature>
<dbReference type="RefSeq" id="WP_152649655.1">
    <property type="nucleotide sequence ID" value="NZ_BBRC01000027.1"/>
</dbReference>
<feature type="transmembrane region" description="Helical" evidence="8">
    <location>
        <begin position="304"/>
        <end position="326"/>
    </location>
</feature>
<evidence type="ECO:0000259" key="9">
    <source>
        <dbReference type="SMART" id="SM00746"/>
    </source>
</evidence>
<dbReference type="InterPro" id="IPR009078">
    <property type="entry name" value="Ferritin-like_SF"/>
</dbReference>
<proteinExistence type="inferred from homology"/>
<dbReference type="InterPro" id="IPR007029">
    <property type="entry name" value="YHS_dom"/>
</dbReference>
<feature type="transmembrane region" description="Helical" evidence="8">
    <location>
        <begin position="272"/>
        <end position="292"/>
    </location>
</feature>
<dbReference type="AlphaFoldDB" id="A0A7Y9Z7M9"/>
<feature type="transmembrane region" description="Helical" evidence="8">
    <location>
        <begin position="118"/>
        <end position="139"/>
    </location>
</feature>
<feature type="region of interest" description="Disordered" evidence="7">
    <location>
        <begin position="155"/>
        <end position="178"/>
    </location>
</feature>